<evidence type="ECO:0000256" key="4">
    <source>
        <dbReference type="ARBA" id="ARBA00022771"/>
    </source>
</evidence>
<keyword evidence="5" id="KW-0862">Zinc</keyword>
<dbReference type="Gene3D" id="3.30.160.60">
    <property type="entry name" value="Classic Zinc Finger"/>
    <property type="match status" value="1"/>
</dbReference>
<evidence type="ECO:0000256" key="3">
    <source>
        <dbReference type="ARBA" id="ARBA00022737"/>
    </source>
</evidence>
<keyword evidence="4 8" id="KW-0863">Zinc-finger</keyword>
<sequence>MSEDITASSVNMTYHETNESLPGSVENFGYGYPYPMMYPTHYAQDQTQLTQQPCEEGREDDKDYVMTSLDSRPAAPAMGGMDLSTVPMGGMDLSTGQYQYLPATGQVPSYGDIDSYCNYFQSFFKPQQDHPFSNHYLNMTMERPLSPMQAEDYTIEDLSNKPLSTSSSFSHQFNENYTTDGGLDSKLSFLASPQPTSPPPAFHSSGGYTSPQPFQSPGVNLGYMCDICKEGFKSAKGLSNHRAAIHSEGREYACKFCAKRFNTPGHLSRHEERHFQKINMSCFLCDTHFKTVSNFKFHLFSTHILSTAHTEVFNVQTEPKLEPIIFESTFIHLEMEGSVTDDHLKIIVKGKLSDHIKLYQSHFSSQSTTPFIQVIFHKNCSKLMTVTRITATQFTLVLVPQTQVLMESRLTKKNSKVISFEVDIIAKMCVFVINSQLVVLLKDGAATYQVPVRELKIIA</sequence>
<name>A0A8D9BMI8_9HEMI</name>
<dbReference type="GO" id="GO:0010468">
    <property type="term" value="P:regulation of gene expression"/>
    <property type="evidence" value="ECO:0007669"/>
    <property type="project" value="TreeGrafter"/>
</dbReference>
<organism evidence="10">
    <name type="scientific">Cacopsylla melanoneura</name>
    <dbReference type="NCBI Taxonomy" id="428564"/>
    <lineage>
        <taxon>Eukaryota</taxon>
        <taxon>Metazoa</taxon>
        <taxon>Ecdysozoa</taxon>
        <taxon>Arthropoda</taxon>
        <taxon>Hexapoda</taxon>
        <taxon>Insecta</taxon>
        <taxon>Pterygota</taxon>
        <taxon>Neoptera</taxon>
        <taxon>Paraneoptera</taxon>
        <taxon>Hemiptera</taxon>
        <taxon>Sternorrhyncha</taxon>
        <taxon>Psylloidea</taxon>
        <taxon>Psyllidae</taxon>
        <taxon>Psyllinae</taxon>
        <taxon>Cacopsylla</taxon>
    </lineage>
</organism>
<dbReference type="PROSITE" id="PS50157">
    <property type="entry name" value="ZINC_FINGER_C2H2_2"/>
    <property type="match status" value="2"/>
</dbReference>
<dbReference type="GO" id="GO:0003677">
    <property type="term" value="F:DNA binding"/>
    <property type="evidence" value="ECO:0007669"/>
    <property type="project" value="UniProtKB-KW"/>
</dbReference>
<reference evidence="10" key="1">
    <citation type="submission" date="2021-05" db="EMBL/GenBank/DDBJ databases">
        <authorList>
            <person name="Alioto T."/>
            <person name="Alioto T."/>
            <person name="Gomez Garrido J."/>
        </authorList>
    </citation>
    <scope>NUCLEOTIDE SEQUENCE</scope>
</reference>
<keyword evidence="3" id="KW-0677">Repeat</keyword>
<evidence type="ECO:0000256" key="6">
    <source>
        <dbReference type="ARBA" id="ARBA00023125"/>
    </source>
</evidence>
<protein>
    <submittedName>
        <fullName evidence="10">Serendipity locus protein H-1</fullName>
    </submittedName>
</protein>
<dbReference type="GO" id="GO:0005634">
    <property type="term" value="C:nucleus"/>
    <property type="evidence" value="ECO:0007669"/>
    <property type="project" value="UniProtKB-SubCell"/>
</dbReference>
<accession>A0A8D9BMI8</accession>
<evidence type="ECO:0000313" key="10">
    <source>
        <dbReference type="EMBL" id="CAG6788179.1"/>
    </source>
</evidence>
<feature type="domain" description="C2H2-type" evidence="9">
    <location>
        <begin position="223"/>
        <end position="251"/>
    </location>
</feature>
<feature type="domain" description="C2H2-type" evidence="9">
    <location>
        <begin position="252"/>
        <end position="274"/>
    </location>
</feature>
<evidence type="ECO:0000256" key="1">
    <source>
        <dbReference type="ARBA" id="ARBA00004123"/>
    </source>
</evidence>
<dbReference type="SMART" id="SM00355">
    <property type="entry name" value="ZnF_C2H2"/>
    <property type="match status" value="3"/>
</dbReference>
<proteinExistence type="predicted"/>
<keyword evidence="2" id="KW-0479">Metal-binding</keyword>
<evidence type="ECO:0000256" key="8">
    <source>
        <dbReference type="PROSITE-ProRule" id="PRU00042"/>
    </source>
</evidence>
<evidence type="ECO:0000256" key="7">
    <source>
        <dbReference type="ARBA" id="ARBA00023242"/>
    </source>
</evidence>
<evidence type="ECO:0000256" key="2">
    <source>
        <dbReference type="ARBA" id="ARBA00022723"/>
    </source>
</evidence>
<dbReference type="AlphaFoldDB" id="A0A8D9BMI8"/>
<dbReference type="SUPFAM" id="SSF57667">
    <property type="entry name" value="beta-beta-alpha zinc fingers"/>
    <property type="match status" value="1"/>
</dbReference>
<dbReference type="InterPro" id="IPR013087">
    <property type="entry name" value="Znf_C2H2_type"/>
</dbReference>
<dbReference type="InterPro" id="IPR050331">
    <property type="entry name" value="Zinc_finger"/>
</dbReference>
<dbReference type="PROSITE" id="PS00028">
    <property type="entry name" value="ZINC_FINGER_C2H2_1"/>
    <property type="match status" value="3"/>
</dbReference>
<dbReference type="PANTHER" id="PTHR16515:SF49">
    <property type="entry name" value="GASTRULA ZINC FINGER PROTEIN XLCGF49.1-LIKE-RELATED"/>
    <property type="match status" value="1"/>
</dbReference>
<dbReference type="PANTHER" id="PTHR16515">
    <property type="entry name" value="PR DOMAIN ZINC FINGER PROTEIN"/>
    <property type="match status" value="1"/>
</dbReference>
<keyword evidence="6" id="KW-0238">DNA-binding</keyword>
<dbReference type="InterPro" id="IPR036236">
    <property type="entry name" value="Znf_C2H2_sf"/>
</dbReference>
<keyword evidence="7" id="KW-0539">Nucleus</keyword>
<dbReference type="GO" id="GO:0008270">
    <property type="term" value="F:zinc ion binding"/>
    <property type="evidence" value="ECO:0007669"/>
    <property type="project" value="UniProtKB-KW"/>
</dbReference>
<comment type="subcellular location">
    <subcellularLocation>
        <location evidence="1">Nucleus</location>
    </subcellularLocation>
</comment>
<evidence type="ECO:0000259" key="9">
    <source>
        <dbReference type="PROSITE" id="PS50157"/>
    </source>
</evidence>
<evidence type="ECO:0000256" key="5">
    <source>
        <dbReference type="ARBA" id="ARBA00022833"/>
    </source>
</evidence>
<dbReference type="Pfam" id="PF00096">
    <property type="entry name" value="zf-C2H2"/>
    <property type="match status" value="1"/>
</dbReference>
<dbReference type="EMBL" id="HBUF01658375">
    <property type="protein sequence ID" value="CAG6788179.1"/>
    <property type="molecule type" value="Transcribed_RNA"/>
</dbReference>